<dbReference type="PROSITE" id="PS50005">
    <property type="entry name" value="TPR"/>
    <property type="match status" value="1"/>
</dbReference>
<dbReference type="AlphaFoldDB" id="A0AAE7E541"/>
<evidence type="ECO:0008006" key="6">
    <source>
        <dbReference type="Google" id="ProtNLM"/>
    </source>
</evidence>
<evidence type="ECO:0000256" key="1">
    <source>
        <dbReference type="PROSITE-ProRule" id="PRU00339"/>
    </source>
</evidence>
<dbReference type="KEGG" id="avp:AVENP_2093"/>
<dbReference type="Proteomes" id="UP000503482">
    <property type="component" value="Chromosome"/>
</dbReference>
<evidence type="ECO:0000313" key="5">
    <source>
        <dbReference type="Proteomes" id="UP000503482"/>
    </source>
</evidence>
<dbReference type="Pfam" id="PF13181">
    <property type="entry name" value="TPR_8"/>
    <property type="match status" value="2"/>
</dbReference>
<proteinExistence type="predicted"/>
<feature type="coiled-coil region" evidence="2">
    <location>
        <begin position="106"/>
        <end position="133"/>
    </location>
</feature>
<keyword evidence="1" id="KW-0802">TPR repeat</keyword>
<sequence>MYKLILIFIIGINIYANENEIMSDKFNVLEEKINKIEQKNVLLENENIKLTEKVNALDTHNKYIENTYMTIIESNQNNLDNFLWILASIIAVLGLFGFSAISKYINTKLNKIINKKQNELDILIENVKDLEKGLKFEYLQKLAEFSQHNKKTGEITQAEKDWLIYYVELLPQNEDERTFEDWKILAFKYYYADNDFENSTKSIEKSIKLNPKFDFEDNKLLMYSYVAMEQYEKAIKQCLEILEENDIDEIWYELGNNYMYINEPIKAIEAYLSVKEETKQLAKNFNIAKAYSLIGNYHKTIEYLNQCKDKETNLDVLYGFVESYENLENKEEAINYTKKALEIEPENIEFQEILYSLNK</sequence>
<dbReference type="SUPFAM" id="SSF48452">
    <property type="entry name" value="TPR-like"/>
    <property type="match status" value="1"/>
</dbReference>
<keyword evidence="3" id="KW-1133">Transmembrane helix</keyword>
<evidence type="ECO:0000313" key="4">
    <source>
        <dbReference type="EMBL" id="QKF67627.1"/>
    </source>
</evidence>
<dbReference type="EMBL" id="CP053840">
    <property type="protein sequence ID" value="QKF67627.1"/>
    <property type="molecule type" value="Genomic_DNA"/>
</dbReference>
<feature type="coiled-coil region" evidence="2">
    <location>
        <begin position="19"/>
        <end position="53"/>
    </location>
</feature>
<keyword evidence="3" id="KW-0812">Transmembrane</keyword>
<evidence type="ECO:0000256" key="3">
    <source>
        <dbReference type="SAM" id="Phobius"/>
    </source>
</evidence>
<gene>
    <name evidence="4" type="ORF">AVENP_2093</name>
</gene>
<keyword evidence="2" id="KW-0175">Coiled coil</keyword>
<protein>
    <recommendedName>
        <fullName evidence="6">Tetratricopeptide repeat protein</fullName>
    </recommendedName>
</protein>
<dbReference type="Gene3D" id="1.25.40.10">
    <property type="entry name" value="Tetratricopeptide repeat domain"/>
    <property type="match status" value="2"/>
</dbReference>
<dbReference type="RefSeq" id="WP_128359468.1">
    <property type="nucleotide sequence ID" value="NZ_CP053840.1"/>
</dbReference>
<evidence type="ECO:0000256" key="2">
    <source>
        <dbReference type="SAM" id="Coils"/>
    </source>
</evidence>
<reference evidence="4 5" key="1">
    <citation type="submission" date="2020-05" db="EMBL/GenBank/DDBJ databases">
        <title>Complete genome sequencing of Campylobacter and Arcobacter type strains.</title>
        <authorList>
            <person name="Miller W.G."/>
            <person name="Yee E."/>
        </authorList>
    </citation>
    <scope>NUCLEOTIDE SEQUENCE [LARGE SCALE GENOMIC DNA]</scope>
    <source>
        <strain evidence="4 5">LMG 26156</strain>
    </source>
</reference>
<organism evidence="4 5">
    <name type="scientific">Arcobacter venerupis</name>
    <dbReference type="NCBI Taxonomy" id="1054033"/>
    <lineage>
        <taxon>Bacteria</taxon>
        <taxon>Pseudomonadati</taxon>
        <taxon>Campylobacterota</taxon>
        <taxon>Epsilonproteobacteria</taxon>
        <taxon>Campylobacterales</taxon>
        <taxon>Arcobacteraceae</taxon>
        <taxon>Arcobacter</taxon>
    </lineage>
</organism>
<dbReference type="SMART" id="SM00028">
    <property type="entry name" value="TPR"/>
    <property type="match status" value="3"/>
</dbReference>
<dbReference type="InterPro" id="IPR019734">
    <property type="entry name" value="TPR_rpt"/>
</dbReference>
<feature type="transmembrane region" description="Helical" evidence="3">
    <location>
        <begin position="82"/>
        <end position="101"/>
    </location>
</feature>
<accession>A0AAE7E541</accession>
<keyword evidence="5" id="KW-1185">Reference proteome</keyword>
<keyword evidence="3" id="KW-0472">Membrane</keyword>
<feature type="repeat" description="TPR" evidence="1">
    <location>
        <begin position="314"/>
        <end position="347"/>
    </location>
</feature>
<dbReference type="InterPro" id="IPR011990">
    <property type="entry name" value="TPR-like_helical_dom_sf"/>
</dbReference>
<name>A0AAE7E541_9BACT</name>